<keyword evidence="5" id="KW-0732">Signal</keyword>
<dbReference type="InterPro" id="IPR006665">
    <property type="entry name" value="OmpA-like"/>
</dbReference>
<dbReference type="InterPro" id="IPR050330">
    <property type="entry name" value="Bact_OuterMem_StrucFunc"/>
</dbReference>
<feature type="signal peptide" evidence="5">
    <location>
        <begin position="1"/>
        <end position="29"/>
    </location>
</feature>
<dbReference type="OrthoDB" id="6896077at2"/>
<dbReference type="InterPro" id="IPR006664">
    <property type="entry name" value="OMP_bac"/>
</dbReference>
<dbReference type="Gene3D" id="3.30.1330.60">
    <property type="entry name" value="OmpA-like domain"/>
    <property type="match status" value="1"/>
</dbReference>
<organism evidence="7">
    <name type="scientific">Serratia fonticola</name>
    <dbReference type="NCBI Taxonomy" id="47917"/>
    <lineage>
        <taxon>Bacteria</taxon>
        <taxon>Pseudomonadati</taxon>
        <taxon>Pseudomonadota</taxon>
        <taxon>Gammaproteobacteria</taxon>
        <taxon>Enterobacterales</taxon>
        <taxon>Yersiniaceae</taxon>
        <taxon>Serratia</taxon>
    </lineage>
</organism>
<comment type="subcellular location">
    <subcellularLocation>
        <location evidence="1">Cell outer membrane</location>
    </subcellularLocation>
</comment>
<evidence type="ECO:0000256" key="4">
    <source>
        <dbReference type="PROSITE-ProRule" id="PRU00473"/>
    </source>
</evidence>
<gene>
    <name evidence="7" type="ORF">FHU10_2777</name>
</gene>
<name>A0A542BUM7_SERFO</name>
<evidence type="ECO:0000256" key="3">
    <source>
        <dbReference type="ARBA" id="ARBA00023237"/>
    </source>
</evidence>
<dbReference type="AlphaFoldDB" id="A0A542BUM7"/>
<protein>
    <submittedName>
        <fullName evidence="7">OOP family OmpA-OmpF porin</fullName>
    </submittedName>
</protein>
<dbReference type="CDD" id="cd07185">
    <property type="entry name" value="OmpA_C-like"/>
    <property type="match status" value="1"/>
</dbReference>
<evidence type="ECO:0000256" key="2">
    <source>
        <dbReference type="ARBA" id="ARBA00023136"/>
    </source>
</evidence>
<feature type="chain" id="PRO_5022182850" evidence="5">
    <location>
        <begin position="30"/>
        <end position="312"/>
    </location>
</feature>
<dbReference type="EMBL" id="VISQ01000001">
    <property type="protein sequence ID" value="TVZ70220.1"/>
    <property type="molecule type" value="Genomic_DNA"/>
</dbReference>
<evidence type="ECO:0000256" key="1">
    <source>
        <dbReference type="ARBA" id="ARBA00004442"/>
    </source>
</evidence>
<evidence type="ECO:0000313" key="7">
    <source>
        <dbReference type="EMBL" id="TVZ70220.1"/>
    </source>
</evidence>
<dbReference type="PANTHER" id="PTHR30329:SF21">
    <property type="entry name" value="LIPOPROTEIN YIAD-RELATED"/>
    <property type="match status" value="1"/>
</dbReference>
<dbReference type="PANTHER" id="PTHR30329">
    <property type="entry name" value="STATOR ELEMENT OF FLAGELLAR MOTOR COMPLEX"/>
    <property type="match status" value="1"/>
</dbReference>
<keyword evidence="2 4" id="KW-0472">Membrane</keyword>
<feature type="domain" description="OmpA-like" evidence="6">
    <location>
        <begin position="187"/>
        <end position="312"/>
    </location>
</feature>
<reference evidence="7" key="2">
    <citation type="submission" date="2019-08" db="EMBL/GenBank/DDBJ databases">
        <title>Investigation of anaerobic lignin degradation for improved lignocellulosic biofuels.</title>
        <authorList>
            <person name="Deangelis K.PhD."/>
        </authorList>
    </citation>
    <scope>NUCLEOTIDE SEQUENCE [LARGE SCALE GENOMIC DNA]</scope>
    <source>
        <strain evidence="7">128R</strain>
    </source>
</reference>
<dbReference type="Pfam" id="PF00691">
    <property type="entry name" value="OmpA"/>
    <property type="match status" value="1"/>
</dbReference>
<comment type="caution">
    <text evidence="7">The sequence shown here is derived from an EMBL/GenBank/DDBJ whole genome shotgun (WGS) entry which is preliminary data.</text>
</comment>
<accession>A0A542BUM7</accession>
<sequence>MKLVRHGVKTIIAGAFVLAFSTLPVNVFAETTDINDNVDASLSPYSPAPRGADGGQAYRPVAKVVPELAQIVFYYPQGNIPATINVDRELQSALLPGEFTVFCVDPGVHAIESYFNDRPRYQGKQNPSHQIRVHGSETYFLQVNPGSNGSTTALAERQTAEAELKSMRKQTRIINRASQVKPCEYVNGGGVVLIQESILFRFGKSHYDGIVPSSAAKLKNVIQFIKQGNSVSEIQLTGYTDAIGDSESNQRLSEARAKTVRDALIRAGIRADMIGNISGMGIAAGAEGCGVSRNQQDVGCNTNSRRVDIVVR</sequence>
<dbReference type="GO" id="GO:0009279">
    <property type="term" value="C:cell outer membrane"/>
    <property type="evidence" value="ECO:0007669"/>
    <property type="project" value="UniProtKB-SubCell"/>
</dbReference>
<proteinExistence type="predicted"/>
<keyword evidence="3" id="KW-0998">Cell outer membrane</keyword>
<dbReference type="PRINTS" id="PR01021">
    <property type="entry name" value="OMPADOMAIN"/>
</dbReference>
<dbReference type="PROSITE" id="PS51123">
    <property type="entry name" value="OMPA_2"/>
    <property type="match status" value="1"/>
</dbReference>
<dbReference type="InterPro" id="IPR036737">
    <property type="entry name" value="OmpA-like_sf"/>
</dbReference>
<dbReference type="SUPFAM" id="SSF103088">
    <property type="entry name" value="OmpA-like"/>
    <property type="match status" value="1"/>
</dbReference>
<evidence type="ECO:0000259" key="6">
    <source>
        <dbReference type="PROSITE" id="PS51123"/>
    </source>
</evidence>
<reference evidence="7" key="1">
    <citation type="submission" date="2019-06" db="EMBL/GenBank/DDBJ databases">
        <authorList>
            <person name="Deangelis K."/>
            <person name="Huntemann M."/>
            <person name="Clum A."/>
            <person name="Pillay M."/>
            <person name="Palaniappan K."/>
            <person name="Varghese N."/>
            <person name="Mikhailova N."/>
            <person name="Stamatis D."/>
            <person name="Reddy T."/>
            <person name="Daum C."/>
            <person name="Shapiro N."/>
            <person name="Ivanova N."/>
            <person name="Kyrpides N."/>
            <person name="Woyke T."/>
        </authorList>
    </citation>
    <scope>NUCLEOTIDE SEQUENCE [LARGE SCALE GENOMIC DNA]</scope>
    <source>
        <strain evidence="7">128R</strain>
    </source>
</reference>
<evidence type="ECO:0000256" key="5">
    <source>
        <dbReference type="SAM" id="SignalP"/>
    </source>
</evidence>